<evidence type="ECO:0000313" key="3">
    <source>
        <dbReference type="EMBL" id="GAO43231.1"/>
    </source>
</evidence>
<evidence type="ECO:0000256" key="1">
    <source>
        <dbReference type="SAM" id="MobiDB-lite"/>
    </source>
</evidence>
<sequence length="222" mass="24037">MKQLTTALLVAISFFILPACQKEISFETPNASPNNPANPNDPDDPNQPGGGGNLVGVYDFIDMAVKGTTKTESRTGGMTMRSTAYLDYTSINNKGVLTLTENKVTSKGLGYDVKQNIRIESQVVGIPGTVPLDFPMDESFPPSDAEGDYVLKGADSIKFTGFNINPPVNASGLEGKTNTTMKYRWDGDILILNDAYIDSNSPDPSVTVSVDIKMTVRYKKRP</sequence>
<dbReference type="Proteomes" id="UP000033121">
    <property type="component" value="Unassembled WGS sequence"/>
</dbReference>
<gene>
    <name evidence="3" type="ORF">FPE01S_02_03350</name>
</gene>
<dbReference type="AlphaFoldDB" id="A0A0E9N0Q7"/>
<keyword evidence="4" id="KW-1185">Reference proteome</keyword>
<dbReference type="EMBL" id="BBWV01000002">
    <property type="protein sequence ID" value="GAO43231.1"/>
    <property type="molecule type" value="Genomic_DNA"/>
</dbReference>
<proteinExistence type="predicted"/>
<dbReference type="STRING" id="1220578.FPE01S_02_03350"/>
<name>A0A0E9N0Q7_9BACT</name>
<keyword evidence="2" id="KW-0732">Signal</keyword>
<accession>A0A0E9N0Q7</accession>
<feature type="chain" id="PRO_5002429778" description="Lipid/polyisoprenoid-binding YceI-like domain-containing protein" evidence="2">
    <location>
        <begin position="22"/>
        <end position="222"/>
    </location>
</feature>
<comment type="caution">
    <text evidence="3">The sequence shown here is derived from an EMBL/GenBank/DDBJ whole genome shotgun (WGS) entry which is preliminary data.</text>
</comment>
<protein>
    <recommendedName>
        <fullName evidence="5">Lipid/polyisoprenoid-binding YceI-like domain-containing protein</fullName>
    </recommendedName>
</protein>
<feature type="signal peptide" evidence="2">
    <location>
        <begin position="1"/>
        <end position="21"/>
    </location>
</feature>
<evidence type="ECO:0008006" key="5">
    <source>
        <dbReference type="Google" id="ProtNLM"/>
    </source>
</evidence>
<organism evidence="3 4">
    <name type="scientific">Flavihumibacter petaseus NBRC 106054</name>
    <dbReference type="NCBI Taxonomy" id="1220578"/>
    <lineage>
        <taxon>Bacteria</taxon>
        <taxon>Pseudomonadati</taxon>
        <taxon>Bacteroidota</taxon>
        <taxon>Chitinophagia</taxon>
        <taxon>Chitinophagales</taxon>
        <taxon>Chitinophagaceae</taxon>
        <taxon>Flavihumibacter</taxon>
    </lineage>
</organism>
<dbReference type="RefSeq" id="WP_046369146.1">
    <property type="nucleotide sequence ID" value="NZ_BBWV01000002.1"/>
</dbReference>
<reference evidence="3 4" key="1">
    <citation type="submission" date="2015-04" db="EMBL/GenBank/DDBJ databases">
        <title>Whole genome shotgun sequence of Flavihumibacter petaseus NBRC 106054.</title>
        <authorList>
            <person name="Miyazawa S."/>
            <person name="Hosoyama A."/>
            <person name="Hashimoto M."/>
            <person name="Noguchi M."/>
            <person name="Tsuchikane K."/>
            <person name="Ohji S."/>
            <person name="Yamazoe A."/>
            <person name="Ichikawa N."/>
            <person name="Kimura A."/>
            <person name="Fujita N."/>
        </authorList>
    </citation>
    <scope>NUCLEOTIDE SEQUENCE [LARGE SCALE GENOMIC DNA]</scope>
    <source>
        <strain evidence="3 4">NBRC 106054</strain>
    </source>
</reference>
<evidence type="ECO:0000256" key="2">
    <source>
        <dbReference type="SAM" id="SignalP"/>
    </source>
</evidence>
<feature type="compositionally biased region" description="Low complexity" evidence="1">
    <location>
        <begin position="29"/>
        <end position="40"/>
    </location>
</feature>
<feature type="region of interest" description="Disordered" evidence="1">
    <location>
        <begin position="27"/>
        <end position="52"/>
    </location>
</feature>
<evidence type="ECO:0000313" key="4">
    <source>
        <dbReference type="Proteomes" id="UP000033121"/>
    </source>
</evidence>